<dbReference type="PANTHER" id="PTHR42956:SF1">
    <property type="entry name" value="NITROGENASE IRON-MOLYBDENUM COFACTOR BIOSYNTHESIS PROTEIN NIFE"/>
    <property type="match status" value="1"/>
</dbReference>
<dbReference type="PANTHER" id="PTHR42956">
    <property type="entry name" value="NITROGENASE IRON-MOLYBDENUM COFACTOR BIOSYNTHESIS PROTEIN NIFE"/>
    <property type="match status" value="1"/>
</dbReference>
<name>A0A212LUR9_9FIRM</name>
<dbReference type="GO" id="GO:0016163">
    <property type="term" value="F:nitrogenase activity"/>
    <property type="evidence" value="ECO:0007669"/>
    <property type="project" value="UniProtKB-EC"/>
</dbReference>
<dbReference type="InterPro" id="IPR049939">
    <property type="entry name" value="NifE-like"/>
</dbReference>
<dbReference type="Gene3D" id="3.40.50.1980">
    <property type="entry name" value="Nitrogenase molybdenum iron protein domain"/>
    <property type="match status" value="3"/>
</dbReference>
<evidence type="ECO:0000259" key="1">
    <source>
        <dbReference type="Pfam" id="PF00148"/>
    </source>
</evidence>
<evidence type="ECO:0000313" key="2">
    <source>
        <dbReference type="EMBL" id="SCM81256.1"/>
    </source>
</evidence>
<accession>A0A212LUR9</accession>
<keyword evidence="2" id="KW-0560">Oxidoreductase</keyword>
<dbReference type="SUPFAM" id="SSF53807">
    <property type="entry name" value="Helical backbone' metal receptor"/>
    <property type="match status" value="1"/>
</dbReference>
<protein>
    <submittedName>
        <fullName evidence="2">Nitrogenase</fullName>
        <ecNumber evidence="2">1.18.6.1</ecNumber>
    </submittedName>
</protein>
<dbReference type="InterPro" id="IPR000510">
    <property type="entry name" value="Nase/OxRdtase_comp1"/>
</dbReference>
<reference evidence="2" key="1">
    <citation type="submission" date="2016-08" db="EMBL/GenBank/DDBJ databases">
        <authorList>
            <person name="Seilhamer J.J."/>
        </authorList>
    </citation>
    <scope>NUCLEOTIDE SEQUENCE</scope>
    <source>
        <strain evidence="2">86</strain>
    </source>
</reference>
<feature type="domain" description="Nitrogenase/oxidoreductase component 1" evidence="1">
    <location>
        <begin position="14"/>
        <end position="446"/>
    </location>
</feature>
<gene>
    <name evidence="2" type="ORF">KL86SPO_31435</name>
</gene>
<dbReference type="EMBL" id="FMJE01000003">
    <property type="protein sequence ID" value="SCM81256.1"/>
    <property type="molecule type" value="Genomic_DNA"/>
</dbReference>
<dbReference type="AlphaFoldDB" id="A0A212LUR9"/>
<organism evidence="2">
    <name type="scientific">uncultured Sporomusa sp</name>
    <dbReference type="NCBI Taxonomy" id="307249"/>
    <lineage>
        <taxon>Bacteria</taxon>
        <taxon>Bacillati</taxon>
        <taxon>Bacillota</taxon>
        <taxon>Negativicutes</taxon>
        <taxon>Selenomonadales</taxon>
        <taxon>Sporomusaceae</taxon>
        <taxon>Sporomusa</taxon>
        <taxon>environmental samples</taxon>
    </lineage>
</organism>
<dbReference type="Pfam" id="PF00148">
    <property type="entry name" value="Oxidored_nitro"/>
    <property type="match status" value="1"/>
</dbReference>
<dbReference type="EC" id="1.18.6.1" evidence="2"/>
<sequence length="450" mass="48440">MSDYNFIERPRYTCALGGAIAAVSALPKAVPILHAPPGCAGNFAWTQAGGAGLQVGGYCGGLSIPGSNIQEREVVFGGAERLAEEVRHTLELMRGDLYVVLTSCVTEVIGDDIGSVVRPLQEQSVPIFFAETGGFRGNSYQGYDLVLQSLFKDFVVKTEEKQPRSVNLWGITPFIDVFWRGNIENIRRLLEKLELTVNSFFTVDDSVDGIRAAGGAALNIVVSEVFGLGAARLAQEVHDTPYLSTPLPVGPAATNAFLRQVGEALNLDPVLVEAVIQYENKRYYSLLEPLTDCFNDLDLQRYAVIIGDTNYAVAFTRFLGDDLGWLPEVVGITDILDEEQQASIAGRLTKLDSGLSPNLIFHTDGSAIAAAVREHWAGSQSQAGKYANPLNPSFVIGSALDRELARELGAGHLSVSFPVANRAVIGRGYTGYNGGLTLIEDLISTIIAGR</sequence>
<dbReference type="RefSeq" id="WP_288184323.1">
    <property type="nucleotide sequence ID" value="NZ_LT608335.1"/>
</dbReference>
<proteinExistence type="predicted"/>